<evidence type="ECO:0000313" key="2">
    <source>
        <dbReference type="Proteomes" id="UP000075462"/>
    </source>
</evidence>
<organism evidence="1 2">
    <name type="scientific">Acetobacter cerevisiae</name>
    <dbReference type="NCBI Taxonomy" id="178900"/>
    <lineage>
        <taxon>Bacteria</taxon>
        <taxon>Pseudomonadati</taxon>
        <taxon>Pseudomonadota</taxon>
        <taxon>Alphaproteobacteria</taxon>
        <taxon>Acetobacterales</taxon>
        <taxon>Acetobacteraceae</taxon>
        <taxon>Acetobacter</taxon>
    </lineage>
</organism>
<dbReference type="SUPFAM" id="SSF53098">
    <property type="entry name" value="Ribonuclease H-like"/>
    <property type="match status" value="1"/>
</dbReference>
<dbReference type="PATRIC" id="fig|178900.7.peg.250"/>
<gene>
    <name evidence="1" type="ORF">AD954_14610</name>
</gene>
<proteinExistence type="predicted"/>
<dbReference type="Proteomes" id="UP000075462">
    <property type="component" value="Unassembled WGS sequence"/>
</dbReference>
<dbReference type="AlphaFoldDB" id="A0A149V5U9"/>
<reference evidence="1 2" key="1">
    <citation type="submission" date="2015-06" db="EMBL/GenBank/DDBJ databases">
        <title>Improved classification and identification of acetic acid bacteria using matrix-assisted laser desorption/ionization time-of-flight mass spectrometry; Gluconobacter nephelii and Gluconobacter uchimurae are later heterotypic synonyms of Gluconobacter japonicus and Gluconobacter oxydans, respectively.</title>
        <authorList>
            <person name="Li L."/>
            <person name="Cleenwerck I."/>
            <person name="De Vuyst L."/>
            <person name="Vandamme P."/>
        </authorList>
    </citation>
    <scope>NUCLEOTIDE SEQUENCE [LARGE SCALE GENOMIC DNA]</scope>
    <source>
        <strain evidence="1 2">LMG 1545</strain>
    </source>
</reference>
<protein>
    <recommendedName>
        <fullName evidence="3">Integrase catalytic domain-containing protein</fullName>
    </recommendedName>
</protein>
<dbReference type="InterPro" id="IPR012337">
    <property type="entry name" value="RNaseH-like_sf"/>
</dbReference>
<accession>A0A149V5U9</accession>
<comment type="caution">
    <text evidence="1">The sequence shown here is derived from an EMBL/GenBank/DDBJ whole genome shotgun (WGS) entry which is preliminary data.</text>
</comment>
<evidence type="ECO:0000313" key="1">
    <source>
        <dbReference type="EMBL" id="KXV75587.1"/>
    </source>
</evidence>
<dbReference type="EMBL" id="LIAA01000100">
    <property type="protein sequence ID" value="KXV75587.1"/>
    <property type="molecule type" value="Genomic_DNA"/>
</dbReference>
<name>A0A149V5U9_9PROT</name>
<evidence type="ECO:0008006" key="3">
    <source>
        <dbReference type="Google" id="ProtNLM"/>
    </source>
</evidence>
<sequence length="87" mass="10003">MARELTSLVKGYDKPLMIVSDNGTEFTSHAILKWADWREDYIRCAHIPSRMTEHRIRSPAKGFESMLPKPLASHQTQTIKNVNSSFE</sequence>